<keyword evidence="12" id="KW-1185">Reference proteome</keyword>
<keyword evidence="2" id="KW-0479">Metal-binding</keyword>
<keyword evidence="5" id="KW-0862">Zinc</keyword>
<comment type="subcellular location">
    <subcellularLocation>
        <location evidence="1">Nucleus</location>
    </subcellularLocation>
</comment>
<evidence type="ECO:0000256" key="6">
    <source>
        <dbReference type="ARBA" id="ARBA00023125"/>
    </source>
</evidence>
<dbReference type="PANTHER" id="PTHR24391:SF18">
    <property type="entry name" value="EG:115C2.6 PROTEIN"/>
    <property type="match status" value="1"/>
</dbReference>
<keyword evidence="7" id="KW-0539">Nucleus</keyword>
<evidence type="ECO:0000256" key="7">
    <source>
        <dbReference type="ARBA" id="ARBA00023242"/>
    </source>
</evidence>
<evidence type="ECO:0000313" key="12">
    <source>
        <dbReference type="Proteomes" id="UP000639338"/>
    </source>
</evidence>
<comment type="caution">
    <text evidence="11">The sequence shown here is derived from an EMBL/GenBank/DDBJ whole genome shotgun (WGS) entry which is preliminary data.</text>
</comment>
<evidence type="ECO:0000259" key="10">
    <source>
        <dbReference type="PROSITE" id="PS50157"/>
    </source>
</evidence>
<evidence type="ECO:0000256" key="4">
    <source>
        <dbReference type="ARBA" id="ARBA00022771"/>
    </source>
</evidence>
<dbReference type="PANTHER" id="PTHR24391">
    <property type="entry name" value="HISTONE H4 TRANSCRIPTION FACTOR-RELATED"/>
    <property type="match status" value="1"/>
</dbReference>
<organism evidence="11 12">
    <name type="scientific">Aphidius gifuensis</name>
    <name type="common">Parasitoid wasp</name>
    <dbReference type="NCBI Taxonomy" id="684658"/>
    <lineage>
        <taxon>Eukaryota</taxon>
        <taxon>Metazoa</taxon>
        <taxon>Ecdysozoa</taxon>
        <taxon>Arthropoda</taxon>
        <taxon>Hexapoda</taxon>
        <taxon>Insecta</taxon>
        <taxon>Pterygota</taxon>
        <taxon>Neoptera</taxon>
        <taxon>Endopterygota</taxon>
        <taxon>Hymenoptera</taxon>
        <taxon>Apocrita</taxon>
        <taxon>Ichneumonoidea</taxon>
        <taxon>Braconidae</taxon>
        <taxon>Aphidiinae</taxon>
        <taxon>Aphidius</taxon>
    </lineage>
</organism>
<gene>
    <name evidence="11" type="ORF">HCN44_011185</name>
</gene>
<evidence type="ECO:0000256" key="1">
    <source>
        <dbReference type="ARBA" id="ARBA00004123"/>
    </source>
</evidence>
<dbReference type="GO" id="GO:0008270">
    <property type="term" value="F:zinc ion binding"/>
    <property type="evidence" value="ECO:0007669"/>
    <property type="project" value="UniProtKB-KW"/>
</dbReference>
<dbReference type="GO" id="GO:0045892">
    <property type="term" value="P:negative regulation of DNA-templated transcription"/>
    <property type="evidence" value="ECO:0007669"/>
    <property type="project" value="UniProtKB-ARBA"/>
</dbReference>
<dbReference type="Gene3D" id="3.30.160.60">
    <property type="entry name" value="Classic Zinc Finger"/>
    <property type="match status" value="3"/>
</dbReference>
<feature type="compositionally biased region" description="Basic and acidic residues" evidence="9">
    <location>
        <begin position="513"/>
        <end position="529"/>
    </location>
</feature>
<dbReference type="PROSITE" id="PS00028">
    <property type="entry name" value="ZINC_FINGER_C2H2_1"/>
    <property type="match status" value="4"/>
</dbReference>
<dbReference type="InterPro" id="IPR013087">
    <property type="entry name" value="Znf_C2H2_type"/>
</dbReference>
<feature type="domain" description="C2H2-type" evidence="10">
    <location>
        <begin position="400"/>
        <end position="428"/>
    </location>
</feature>
<name>A0A834XZV0_APHGI</name>
<dbReference type="Proteomes" id="UP000639338">
    <property type="component" value="Unassembled WGS sequence"/>
</dbReference>
<evidence type="ECO:0000313" key="11">
    <source>
        <dbReference type="EMBL" id="KAF7993916.1"/>
    </source>
</evidence>
<dbReference type="GO" id="GO:0005634">
    <property type="term" value="C:nucleus"/>
    <property type="evidence" value="ECO:0007669"/>
    <property type="project" value="UniProtKB-SubCell"/>
</dbReference>
<dbReference type="GO" id="GO:0000981">
    <property type="term" value="F:DNA-binding transcription factor activity, RNA polymerase II-specific"/>
    <property type="evidence" value="ECO:0007669"/>
    <property type="project" value="TreeGrafter"/>
</dbReference>
<feature type="domain" description="C2H2-type" evidence="10">
    <location>
        <begin position="311"/>
        <end position="339"/>
    </location>
</feature>
<dbReference type="GO" id="GO:0000978">
    <property type="term" value="F:RNA polymerase II cis-regulatory region sequence-specific DNA binding"/>
    <property type="evidence" value="ECO:0007669"/>
    <property type="project" value="TreeGrafter"/>
</dbReference>
<proteinExistence type="predicted"/>
<keyword evidence="6" id="KW-0238">DNA-binding</keyword>
<sequence length="584" mass="68228">MSDLMDEGLMTNQAVQEKCGIWVKSQGQLCGVPPSTPVKAEFNNINNYESDEFIDTDSEFDSVSECGAKKRRIIRQRKFEKLNLICEWKDCIFSTESIDKFVDHVAKHMPELPIKISEDGSEYYVCAWKNCNYENSKNDEIIRHVNYHSYHTKLKCHGAVARGTVKLPKCKRQPVGLSIFDVTKPQVCLWNDCLAVYNNYQFFVNHVRQHIESENPHGNHVKDGVKCQWDYCQSKCQSIYKLSDHMRCHTKEKVIACPECGSIFASNTKFHDHCRRQISIEVQGFQCSYCLKFYPTEKFLREHVKFHVFKYKCNKCEMSCESKASLVKHIAYRHLSVRPFPCQFCSHGAKSQQDLDSHMTVHTKGPNFSCVFDNCTYTCKTAYTFDRHIERFHCAEERWYCCHECPSKYRRGSTLTKHLISEHQLQWPIGHKRFIYMRSDDGFYRLQKVRYECIEENNEISGLPENPDEPKKEYTIKMDKSSTNYNIEVVEDTSKNNDPKDDPLYIDPEQQAEFDRHDTTKCDDDRNNNCDDNYDEPRSMPVISNIVISIDQMDADGNIIDSKIIETQETNELPTSEQPFFILT</sequence>
<protein>
    <recommendedName>
        <fullName evidence="10">C2H2-type domain-containing protein</fullName>
    </recommendedName>
</protein>
<feature type="region of interest" description="Disordered" evidence="9">
    <location>
        <begin position="510"/>
        <end position="537"/>
    </location>
</feature>
<dbReference type="OrthoDB" id="10260596at2759"/>
<accession>A0A834XZV0</accession>
<dbReference type="PROSITE" id="PS50157">
    <property type="entry name" value="ZINC_FINGER_C2H2_2"/>
    <property type="match status" value="3"/>
</dbReference>
<evidence type="ECO:0000256" key="5">
    <source>
        <dbReference type="ARBA" id="ARBA00022833"/>
    </source>
</evidence>
<evidence type="ECO:0000256" key="2">
    <source>
        <dbReference type="ARBA" id="ARBA00022723"/>
    </source>
</evidence>
<dbReference type="SMART" id="SM00355">
    <property type="entry name" value="ZnF_C2H2"/>
    <property type="match status" value="10"/>
</dbReference>
<dbReference type="InterPro" id="IPR051574">
    <property type="entry name" value="ZnF_E-box_Homeobox"/>
</dbReference>
<keyword evidence="4 8" id="KW-0863">Zinc-finger</keyword>
<evidence type="ECO:0000256" key="8">
    <source>
        <dbReference type="PROSITE-ProRule" id="PRU00042"/>
    </source>
</evidence>
<dbReference type="AlphaFoldDB" id="A0A834XZV0"/>
<reference evidence="11 12" key="1">
    <citation type="submission" date="2020-08" db="EMBL/GenBank/DDBJ databases">
        <title>Aphidius gifuensis genome sequencing and assembly.</title>
        <authorList>
            <person name="Du Z."/>
        </authorList>
    </citation>
    <scope>NUCLEOTIDE SEQUENCE [LARGE SCALE GENOMIC DNA]</scope>
    <source>
        <strain evidence="11">YNYX2018</strain>
        <tissue evidence="11">Adults</tissue>
    </source>
</reference>
<feature type="domain" description="C2H2-type" evidence="10">
    <location>
        <begin position="285"/>
        <end position="312"/>
    </location>
</feature>
<dbReference type="InterPro" id="IPR036236">
    <property type="entry name" value="Znf_C2H2_sf"/>
</dbReference>
<dbReference type="SUPFAM" id="SSF57667">
    <property type="entry name" value="beta-beta-alpha zinc fingers"/>
    <property type="match status" value="2"/>
</dbReference>
<keyword evidence="3" id="KW-0677">Repeat</keyword>
<evidence type="ECO:0000256" key="9">
    <source>
        <dbReference type="SAM" id="MobiDB-lite"/>
    </source>
</evidence>
<dbReference type="EMBL" id="JACMRX010000003">
    <property type="protein sequence ID" value="KAF7993916.1"/>
    <property type="molecule type" value="Genomic_DNA"/>
</dbReference>
<evidence type="ECO:0000256" key="3">
    <source>
        <dbReference type="ARBA" id="ARBA00022737"/>
    </source>
</evidence>